<reference evidence="2" key="1">
    <citation type="journal article" date="2021" name="Science">
        <title>Hunting the eagle killer: A cyanobacterial neurotoxin causes vacuolar myelinopathy.</title>
        <authorList>
            <person name="Breinlinger S."/>
            <person name="Phillips T.J."/>
            <person name="Haram B.N."/>
            <person name="Mares J."/>
            <person name="Martinez Yerena J.A."/>
            <person name="Hrouzek P."/>
            <person name="Sobotka R."/>
            <person name="Henderson W.M."/>
            <person name="Schmieder P."/>
            <person name="Williams S.M."/>
            <person name="Lauderdale J.D."/>
            <person name="Wilde H.D."/>
            <person name="Gerrin W."/>
            <person name="Kust A."/>
            <person name="Washington J.W."/>
            <person name="Wagner C."/>
            <person name="Geier B."/>
            <person name="Liebeke M."/>
            <person name="Enke H."/>
            <person name="Niedermeyer T.H.J."/>
            <person name="Wilde S.B."/>
        </authorList>
    </citation>
    <scope>NUCLEOTIDE SEQUENCE [LARGE SCALE GENOMIC DNA]</scope>
    <source>
        <strain evidence="2">Thurmond2011</strain>
    </source>
</reference>
<dbReference type="InterPro" id="IPR006311">
    <property type="entry name" value="TAT_signal"/>
</dbReference>
<name>A0AAP5M8C8_9CYAN</name>
<accession>A0AAP5M8C8</accession>
<dbReference type="RefSeq" id="WP_208340996.1">
    <property type="nucleotide sequence ID" value="NZ_CAWQFN010000771.1"/>
</dbReference>
<dbReference type="AlphaFoldDB" id="A0AAP5M8C8"/>
<keyword evidence="2" id="KW-1185">Reference proteome</keyword>
<comment type="caution">
    <text evidence="1">The sequence shown here is derived from an EMBL/GenBank/DDBJ whole genome shotgun (WGS) entry which is preliminary data.</text>
</comment>
<evidence type="ECO:0000313" key="1">
    <source>
        <dbReference type="EMBL" id="MDR9893149.1"/>
    </source>
</evidence>
<protein>
    <submittedName>
        <fullName evidence="1">Uncharacterized protein</fullName>
    </submittedName>
</protein>
<evidence type="ECO:0000313" key="2">
    <source>
        <dbReference type="Proteomes" id="UP000667802"/>
    </source>
</evidence>
<sequence length="546" mass="61026">MKFSRRNFLQATGATLTAWGLHQLPFNRFGKVLAQSAGFTFLPPGFQNDLPGEEQLQQLLLARWNEDVNRLTERVLQNDPWNSVNQPPLTDYYNPRTTNVPEGAPTVPLFWTSYPNRVKNTFPQASRRQLWDYADNGTPDPNYNPTGPRGWQDEYAEWSVTRNAQGKITKVSFTSETREYWYALWDVSPNAVLRIYKQLVSEQVQLEDLYLRDDSGNPIIDRQTGRPAYNELNKWNRTTSGGLAHLIGEFNSQYGAMFLTGQSTILRQHGQGTIITDPSEILNCSQQGTPNRNSDPYISAVVNELVLGSQGLGSGVRVTIKNPIAIYIQQPDFKNYKLPRKAPRGAKPSDYWKVVRGRKRQNGEAYDFILHAVYEVPPELGFTVSDITISGFPIEYGAQLAETVQVAVFGQGIPQQTPPKSYPCADVPDNPLPYPAVLREVEVLEVGRRSSLNMRIDQGSTVEKVALRAQNSTRDTKIEFVDAPGVTATKTDFQEFEGYQVFILTLTVAADAPLGNRSLLLTNSDGSAGPARYGMLEVVPRGTIGK</sequence>
<proteinExistence type="predicted"/>
<dbReference type="Proteomes" id="UP000667802">
    <property type="component" value="Unassembled WGS sequence"/>
</dbReference>
<organism evidence="1 2">
    <name type="scientific">Aetokthonos hydrillicola Thurmond2011</name>
    <dbReference type="NCBI Taxonomy" id="2712845"/>
    <lineage>
        <taxon>Bacteria</taxon>
        <taxon>Bacillati</taxon>
        <taxon>Cyanobacteriota</taxon>
        <taxon>Cyanophyceae</taxon>
        <taxon>Nostocales</taxon>
        <taxon>Hapalosiphonaceae</taxon>
        <taxon>Aetokthonos</taxon>
    </lineage>
</organism>
<gene>
    <name evidence="1" type="ORF">G7B40_000930</name>
</gene>
<dbReference type="PROSITE" id="PS51318">
    <property type="entry name" value="TAT"/>
    <property type="match status" value="1"/>
</dbReference>
<dbReference type="EMBL" id="JAALHA020000001">
    <property type="protein sequence ID" value="MDR9893149.1"/>
    <property type="molecule type" value="Genomic_DNA"/>
</dbReference>